<accession>H1KZL8</accession>
<keyword evidence="3" id="KW-1185">Reference proteome</keyword>
<proteinExistence type="predicted"/>
<dbReference type="STRING" id="647171.MetfoDRAFT_1241"/>
<comment type="caution">
    <text evidence="2">The sequence shown here is derived from an EMBL/GenBank/DDBJ whole genome shotgun (WGS) entry which is preliminary data.</text>
</comment>
<evidence type="ECO:0000313" key="2">
    <source>
        <dbReference type="EMBL" id="EHP85759.1"/>
    </source>
</evidence>
<dbReference type="AlphaFoldDB" id="H1KZL8"/>
<evidence type="ECO:0000259" key="1">
    <source>
        <dbReference type="Pfam" id="PF07812"/>
    </source>
</evidence>
<name>H1KZL8_9EURY</name>
<dbReference type="Proteomes" id="UP000003706">
    <property type="component" value="Unassembled WGS sequence"/>
</dbReference>
<dbReference type="Pfam" id="PF07812">
    <property type="entry name" value="TfuA"/>
    <property type="match status" value="1"/>
</dbReference>
<reference evidence="2 3" key="1">
    <citation type="submission" date="2011-09" db="EMBL/GenBank/DDBJ databases">
        <title>The draft genome of Methanotorris formicicus Mc-S-70.</title>
        <authorList>
            <consortium name="US DOE Joint Genome Institute (JGI-PGF)"/>
            <person name="Lucas S."/>
            <person name="Han J."/>
            <person name="Lapidus A."/>
            <person name="Cheng J.-F."/>
            <person name="Goodwin L."/>
            <person name="Pitluck S."/>
            <person name="Peters L."/>
            <person name="Land M.L."/>
            <person name="Hauser L."/>
            <person name="Sieprawska-Lupa M."/>
            <person name="Takai K."/>
            <person name="Miyazaki J."/>
            <person name="Whitman W."/>
            <person name="Woyke T.J."/>
        </authorList>
    </citation>
    <scope>NUCLEOTIDE SEQUENCE [LARGE SCALE GENOMIC DNA]</scope>
    <source>
        <strain evidence="2 3">Mc-S-70</strain>
    </source>
</reference>
<sequence length="228" mass="25932">MKHCGKDCSSKIFGEIMKIAIFSKLTLKEDEIKAIIDADVFPPIKRGDLLSPGMNKYDVIGIIDGVFLQNTAVGHREILYRLKEGKVIFGAGSMGALRASELDVYSMIGVGEVYKLYKEGAIVDDDEVAVTFDDDFNQISFSLVSFRFMVKNAVEKGLISKEEGDLLIKIAKSLYYPLRTFKNVLDKTDFSEEKKEKLLKFFESEEDIKRKDAFEMLYRIKDFVEKSN</sequence>
<evidence type="ECO:0000313" key="3">
    <source>
        <dbReference type="Proteomes" id="UP000003706"/>
    </source>
</evidence>
<dbReference type="NCBIfam" id="NF033432">
    <property type="entry name" value="ThioGly_TfuA_rel"/>
    <property type="match status" value="1"/>
</dbReference>
<dbReference type="PATRIC" id="fig|647171.4.peg.1217"/>
<organism evidence="2 3">
    <name type="scientific">Methanotorris formicicus Mc-S-70</name>
    <dbReference type="NCBI Taxonomy" id="647171"/>
    <lineage>
        <taxon>Archaea</taxon>
        <taxon>Methanobacteriati</taxon>
        <taxon>Methanobacteriota</taxon>
        <taxon>Methanomada group</taxon>
        <taxon>Methanococci</taxon>
        <taxon>Methanococcales</taxon>
        <taxon>Methanocaldococcaceae</taxon>
        <taxon>Methanotorris</taxon>
    </lineage>
</organism>
<feature type="domain" description="TfuA-like core" evidence="1">
    <location>
        <begin position="64"/>
        <end position="180"/>
    </location>
</feature>
<gene>
    <name evidence="2" type="ORF">MetfoDRAFT_1241</name>
</gene>
<protein>
    <submittedName>
        <fullName evidence="2">TfuA-like core domain-containing protein</fullName>
    </submittedName>
</protein>
<dbReference type="EMBL" id="AGJL01000030">
    <property type="protein sequence ID" value="EHP85759.1"/>
    <property type="molecule type" value="Genomic_DNA"/>
</dbReference>
<dbReference type="InterPro" id="IPR012924">
    <property type="entry name" value="TfuA_core"/>
</dbReference>